<gene>
    <name evidence="5" type="ORF">SAMN05444584_0848</name>
</gene>
<dbReference type="InterPro" id="IPR002577">
    <property type="entry name" value="HTH_HxlR"/>
</dbReference>
<evidence type="ECO:0000256" key="2">
    <source>
        <dbReference type="ARBA" id="ARBA00023125"/>
    </source>
</evidence>
<dbReference type="PANTHER" id="PTHR33204:SF37">
    <property type="entry name" value="HTH-TYPE TRANSCRIPTIONAL REGULATOR YODB"/>
    <property type="match status" value="1"/>
</dbReference>
<dbReference type="Proteomes" id="UP000243463">
    <property type="component" value="Unassembled WGS sequence"/>
</dbReference>
<proteinExistence type="predicted"/>
<protein>
    <submittedName>
        <fullName evidence="5">Transcriptional regulator, HxlR family</fullName>
    </submittedName>
</protein>
<evidence type="ECO:0000313" key="5">
    <source>
        <dbReference type="EMBL" id="SNQ28917.1"/>
    </source>
</evidence>
<organism evidence="5 6">
    <name type="scientific">Acinetobacter apis</name>
    <dbReference type="NCBI Taxonomy" id="1229165"/>
    <lineage>
        <taxon>Bacteria</taxon>
        <taxon>Pseudomonadati</taxon>
        <taxon>Pseudomonadota</taxon>
        <taxon>Gammaproteobacteria</taxon>
        <taxon>Moraxellales</taxon>
        <taxon>Moraxellaceae</taxon>
        <taxon>Acinetobacter</taxon>
    </lineage>
</organism>
<dbReference type="EMBL" id="FZLN01000001">
    <property type="protein sequence ID" value="SNQ28917.1"/>
    <property type="molecule type" value="Genomic_DNA"/>
</dbReference>
<dbReference type="InterPro" id="IPR036388">
    <property type="entry name" value="WH-like_DNA-bd_sf"/>
</dbReference>
<evidence type="ECO:0000313" key="6">
    <source>
        <dbReference type="Proteomes" id="UP000243463"/>
    </source>
</evidence>
<dbReference type="PANTHER" id="PTHR33204">
    <property type="entry name" value="TRANSCRIPTIONAL REGULATOR, MARR FAMILY"/>
    <property type="match status" value="1"/>
</dbReference>
<dbReference type="GO" id="GO:0003677">
    <property type="term" value="F:DNA binding"/>
    <property type="evidence" value="ECO:0007669"/>
    <property type="project" value="UniProtKB-KW"/>
</dbReference>
<dbReference type="Pfam" id="PF01638">
    <property type="entry name" value="HxlR"/>
    <property type="match status" value="1"/>
</dbReference>
<dbReference type="Gene3D" id="1.10.10.10">
    <property type="entry name" value="Winged helix-like DNA-binding domain superfamily/Winged helix DNA-binding domain"/>
    <property type="match status" value="1"/>
</dbReference>
<dbReference type="AlphaFoldDB" id="A0A217EF00"/>
<keyword evidence="2" id="KW-0238">DNA-binding</keyword>
<keyword evidence="3" id="KW-0804">Transcription</keyword>
<evidence type="ECO:0000259" key="4">
    <source>
        <dbReference type="PROSITE" id="PS51118"/>
    </source>
</evidence>
<keyword evidence="1" id="KW-0805">Transcription regulation</keyword>
<dbReference type="OrthoDB" id="9807069at2"/>
<accession>A0A217EF00</accession>
<feature type="domain" description="HTH hxlR-type" evidence="4">
    <location>
        <begin position="15"/>
        <end position="113"/>
    </location>
</feature>
<dbReference type="InterPro" id="IPR036390">
    <property type="entry name" value="WH_DNA-bd_sf"/>
</dbReference>
<keyword evidence="6" id="KW-1185">Reference proteome</keyword>
<dbReference type="SUPFAM" id="SSF46785">
    <property type="entry name" value="Winged helix' DNA-binding domain"/>
    <property type="match status" value="1"/>
</dbReference>
<dbReference type="RefSeq" id="WP_088822929.1">
    <property type="nucleotide sequence ID" value="NZ_FZLN01000001.1"/>
</dbReference>
<reference evidence="6" key="1">
    <citation type="submission" date="2017-06" db="EMBL/GenBank/DDBJ databases">
        <authorList>
            <person name="Varghese N."/>
            <person name="Submissions S."/>
        </authorList>
    </citation>
    <scope>NUCLEOTIDE SEQUENCE [LARGE SCALE GENOMIC DNA]</scope>
    <source>
        <strain evidence="6">ANC 5114</strain>
    </source>
</reference>
<dbReference type="PROSITE" id="PS51118">
    <property type="entry name" value="HTH_HXLR"/>
    <property type="match status" value="1"/>
</dbReference>
<evidence type="ECO:0000256" key="1">
    <source>
        <dbReference type="ARBA" id="ARBA00023015"/>
    </source>
</evidence>
<sequence>MNSLAFPPNTLSKKCPSREVLEHLLSKWSVLIFRSLQNQTLRFSELKRNIDGVSEKMLAQTLKTLENDGFIERTVYAEIPPKVEYALTDLGLEAAHYMTSLVFWIEDNLPKILAQKKPSLH</sequence>
<name>A0A217EF00_9GAMM</name>
<evidence type="ECO:0000256" key="3">
    <source>
        <dbReference type="ARBA" id="ARBA00023163"/>
    </source>
</evidence>